<dbReference type="AlphaFoldDB" id="A0A2H5N7E3"/>
<evidence type="ECO:0000256" key="1">
    <source>
        <dbReference type="ARBA" id="ARBA00005842"/>
    </source>
</evidence>
<dbReference type="Gene3D" id="1.10.287.890">
    <property type="entry name" value="Crystal structure of tRNA isopentenylpyrophosphate transferase (bh2366) domain"/>
    <property type="match status" value="1"/>
</dbReference>
<comment type="function">
    <text evidence="9">Involved in cytokinin biosynthesis. Catalyzes the transfer of an isopentenyl group from dimethylallyl diphosphate (DMAPP) to ATP and ADP.</text>
</comment>
<dbReference type="STRING" id="55188.A0A2H5N7E3"/>
<dbReference type="GO" id="GO:0005524">
    <property type="term" value="F:ATP binding"/>
    <property type="evidence" value="ECO:0007669"/>
    <property type="project" value="UniProtKB-KW"/>
</dbReference>
<evidence type="ECO:0000256" key="5">
    <source>
        <dbReference type="ARBA" id="ARBA00022840"/>
    </source>
</evidence>
<organism evidence="11 12">
    <name type="scientific">Citrus unshiu</name>
    <name type="common">Satsuma mandarin</name>
    <name type="synonym">Citrus nobilis var. unshiu</name>
    <dbReference type="NCBI Taxonomy" id="55188"/>
    <lineage>
        <taxon>Eukaryota</taxon>
        <taxon>Viridiplantae</taxon>
        <taxon>Streptophyta</taxon>
        <taxon>Embryophyta</taxon>
        <taxon>Tracheophyta</taxon>
        <taxon>Spermatophyta</taxon>
        <taxon>Magnoliopsida</taxon>
        <taxon>eudicotyledons</taxon>
        <taxon>Gunneridae</taxon>
        <taxon>Pentapetalae</taxon>
        <taxon>rosids</taxon>
        <taxon>malvids</taxon>
        <taxon>Sapindales</taxon>
        <taxon>Rutaceae</taxon>
        <taxon>Aurantioideae</taxon>
        <taxon>Citrus</taxon>
    </lineage>
</organism>
<comment type="catalytic activity">
    <reaction evidence="8">
        <text>dimethylallyl diphosphate + ADP = N(6)-(dimethylallyl)adenosine 5'-diphosphate + diphosphate</text>
        <dbReference type="Rhea" id="RHEA:36327"/>
        <dbReference type="ChEBI" id="CHEBI:33019"/>
        <dbReference type="ChEBI" id="CHEBI:57623"/>
        <dbReference type="ChEBI" id="CHEBI:73533"/>
        <dbReference type="ChEBI" id="CHEBI:456216"/>
        <dbReference type="EC" id="2.5.1.112"/>
    </reaction>
</comment>
<accession>A0A2H5N7E3</accession>
<dbReference type="EMBL" id="BDQV01002114">
    <property type="protein sequence ID" value="GAY36144.1"/>
    <property type="molecule type" value="Genomic_DNA"/>
</dbReference>
<dbReference type="GO" id="GO:0006400">
    <property type="term" value="P:tRNA modification"/>
    <property type="evidence" value="ECO:0007669"/>
    <property type="project" value="TreeGrafter"/>
</dbReference>
<evidence type="ECO:0000256" key="7">
    <source>
        <dbReference type="ARBA" id="ARBA00051744"/>
    </source>
</evidence>
<keyword evidence="12" id="KW-1185">Reference proteome</keyword>
<evidence type="ECO:0000313" key="11">
    <source>
        <dbReference type="EMBL" id="GAY36144.1"/>
    </source>
</evidence>
<proteinExistence type="inferred from homology"/>
<keyword evidence="6" id="KW-0809">Transit peptide</keyword>
<dbReference type="GO" id="GO:0009824">
    <property type="term" value="F:AMP dimethylallyltransferase activity"/>
    <property type="evidence" value="ECO:0007669"/>
    <property type="project" value="UniProtKB-ARBA"/>
</dbReference>
<evidence type="ECO:0000256" key="4">
    <source>
        <dbReference type="ARBA" id="ARBA00022741"/>
    </source>
</evidence>
<dbReference type="FunFam" id="1.10.287.890:FF:000002">
    <property type="entry name" value="Adenylate isopentenyltransferase 5, chloroplastic"/>
    <property type="match status" value="1"/>
</dbReference>
<comment type="similarity">
    <text evidence="1">Belongs to the IPP transferase family.</text>
</comment>
<evidence type="ECO:0000256" key="6">
    <source>
        <dbReference type="ARBA" id="ARBA00022946"/>
    </source>
</evidence>
<evidence type="ECO:0000313" key="12">
    <source>
        <dbReference type="Proteomes" id="UP000236630"/>
    </source>
</evidence>
<dbReference type="EC" id="2.5.1.112" evidence="10"/>
<protein>
    <recommendedName>
        <fullName evidence="10">adenylate dimethylallyltransferase (ADP/ATP-dependent)</fullName>
        <ecNumber evidence="10">2.5.1.112</ecNumber>
    </recommendedName>
</protein>
<keyword evidence="2" id="KW-0808">Transferase</keyword>
<keyword evidence="3" id="KW-0203">Cytokinin biosynthesis</keyword>
<name>A0A2H5N7E3_CITUN</name>
<dbReference type="Pfam" id="PF01715">
    <property type="entry name" value="IPPT"/>
    <property type="match status" value="2"/>
</dbReference>
<evidence type="ECO:0000256" key="9">
    <source>
        <dbReference type="ARBA" id="ARBA00055191"/>
    </source>
</evidence>
<dbReference type="InterPro" id="IPR039657">
    <property type="entry name" value="Dimethylallyltransferase"/>
</dbReference>
<evidence type="ECO:0000256" key="8">
    <source>
        <dbReference type="ARBA" id="ARBA00052386"/>
    </source>
</evidence>
<gene>
    <name evidence="11" type="ORF">CUMW_279160</name>
</gene>
<dbReference type="GO" id="GO:0052622">
    <property type="term" value="F:ATP/ADP dimethylallyltransferase activity"/>
    <property type="evidence" value="ECO:0007669"/>
    <property type="project" value="UniProtKB-EC"/>
</dbReference>
<comment type="catalytic activity">
    <reaction evidence="7">
        <text>dimethylallyl diphosphate + ATP = N(6)-(dimethylallyl)adenosine 5'-triphosphate + diphosphate</text>
        <dbReference type="Rhea" id="RHEA:36331"/>
        <dbReference type="ChEBI" id="CHEBI:30616"/>
        <dbReference type="ChEBI" id="CHEBI:33019"/>
        <dbReference type="ChEBI" id="CHEBI:57623"/>
        <dbReference type="ChEBI" id="CHEBI:73532"/>
        <dbReference type="EC" id="2.5.1.112"/>
    </reaction>
</comment>
<dbReference type="InterPro" id="IPR027417">
    <property type="entry name" value="P-loop_NTPase"/>
</dbReference>
<dbReference type="Proteomes" id="UP000236630">
    <property type="component" value="Unassembled WGS sequence"/>
</dbReference>
<reference evidence="11 12" key="1">
    <citation type="journal article" date="2017" name="Front. Genet.">
        <title>Draft sequencing of the heterozygous diploid genome of Satsuma (Citrus unshiu Marc.) using a hybrid assembly approach.</title>
        <authorList>
            <person name="Shimizu T."/>
            <person name="Tanizawa Y."/>
            <person name="Mochizuki T."/>
            <person name="Nagasaki H."/>
            <person name="Yoshioka T."/>
            <person name="Toyoda A."/>
            <person name="Fujiyama A."/>
            <person name="Kaminuma E."/>
            <person name="Nakamura Y."/>
        </authorList>
    </citation>
    <scope>NUCLEOTIDE SEQUENCE [LARGE SCALE GENOMIC DNA]</scope>
    <source>
        <strain evidence="12">cv. Miyagawa wase</strain>
    </source>
</reference>
<dbReference type="GO" id="GO:0005739">
    <property type="term" value="C:mitochondrion"/>
    <property type="evidence" value="ECO:0007669"/>
    <property type="project" value="TreeGrafter"/>
</dbReference>
<keyword evidence="5" id="KW-0067">ATP-binding</keyword>
<dbReference type="Gene3D" id="3.40.50.300">
    <property type="entry name" value="P-loop containing nucleotide triphosphate hydrolases"/>
    <property type="match status" value="1"/>
</dbReference>
<dbReference type="GO" id="GO:0009691">
    <property type="term" value="P:cytokinin biosynthetic process"/>
    <property type="evidence" value="ECO:0007669"/>
    <property type="project" value="UniProtKB-KW"/>
</dbReference>
<dbReference type="GO" id="GO:0052381">
    <property type="term" value="F:tRNA dimethylallyltransferase activity"/>
    <property type="evidence" value="ECO:0007669"/>
    <property type="project" value="TreeGrafter"/>
</dbReference>
<evidence type="ECO:0000256" key="2">
    <source>
        <dbReference type="ARBA" id="ARBA00022679"/>
    </source>
</evidence>
<dbReference type="PANTHER" id="PTHR11088:SF91">
    <property type="entry name" value="ADENYLATE ISOPENTENYLTRANSFERASE 3, CHLOROPLASTIC"/>
    <property type="match status" value="1"/>
</dbReference>
<comment type="caution">
    <text evidence="11">The sequence shown here is derived from an EMBL/GenBank/DDBJ whole genome shotgun (WGS) entry which is preliminary data.</text>
</comment>
<sequence>MKINLLDPSQISICVLRTIVLLNRFVIGISMVTLNQITPTPAMDLSSCRPRMDLLVSRRQKEKVLILMGATGTGKSRLSIDMATRFPAEIINSDKIQVYEGLDIVTNKITEEEQCGIPHHLLGIQHPNADFTAQNFCDMASFSIESTLTQGKVPIIVGGSNSYIEALVDDEDYGFRWKYDCCFLWVDVSMPVLHSFVSERVDRMVQNGMIDEVRKFFDPNADYSKGVRKAIGVPEFYLYFKMEPFLDEENQAKLLKQAIQAVKYNTCKLAFRQLEKIRRLMNVKRWNIHRFDATQVFRIRQHGKAADEAWEKFVAGPSTRLVEEFLYNVPVEVPPASVASRDHNIKQCLVV</sequence>
<keyword evidence="4" id="KW-0547">Nucleotide-binding</keyword>
<dbReference type="SUPFAM" id="SSF52540">
    <property type="entry name" value="P-loop containing nucleoside triphosphate hydrolases"/>
    <property type="match status" value="1"/>
</dbReference>
<evidence type="ECO:0000256" key="3">
    <source>
        <dbReference type="ARBA" id="ARBA00022712"/>
    </source>
</evidence>
<evidence type="ECO:0000256" key="10">
    <source>
        <dbReference type="ARBA" id="ARBA00066838"/>
    </source>
</evidence>
<dbReference type="PANTHER" id="PTHR11088">
    <property type="entry name" value="TRNA DIMETHYLALLYLTRANSFERASE"/>
    <property type="match status" value="1"/>
</dbReference>